<evidence type="ECO:0000313" key="2">
    <source>
        <dbReference type="EMBL" id="KAK2829951.1"/>
    </source>
</evidence>
<keyword evidence="3" id="KW-1185">Reference proteome</keyword>
<sequence length="137" mass="14922">MEAWARWNPEGDRGDGIGREGNGKGMSLGAEPAGVPLCPQCGHGPDVAVRRANERGREESEVRRGREESEVGADYAPSDMSVTEILAYLDEHRVGSIVDFGRAERVTRMSTDTMASIAAFRLSNTRLSICIDDLVNQ</sequence>
<dbReference type="EMBL" id="JAUPFM010000014">
    <property type="protein sequence ID" value="KAK2829951.1"/>
    <property type="molecule type" value="Genomic_DNA"/>
</dbReference>
<dbReference type="Proteomes" id="UP001187415">
    <property type="component" value="Unassembled WGS sequence"/>
</dbReference>
<evidence type="ECO:0000256" key="1">
    <source>
        <dbReference type="SAM" id="MobiDB-lite"/>
    </source>
</evidence>
<feature type="compositionally biased region" description="Basic and acidic residues" evidence="1">
    <location>
        <begin position="52"/>
        <end position="69"/>
    </location>
</feature>
<feature type="region of interest" description="Disordered" evidence="1">
    <location>
        <begin position="1"/>
        <end position="31"/>
    </location>
</feature>
<comment type="caution">
    <text evidence="2">The sequence shown here is derived from an EMBL/GenBank/DDBJ whole genome shotgun (WGS) entry which is preliminary data.</text>
</comment>
<dbReference type="AlphaFoldDB" id="A0AA88M3N9"/>
<feature type="region of interest" description="Disordered" evidence="1">
    <location>
        <begin position="52"/>
        <end position="76"/>
    </location>
</feature>
<protein>
    <submittedName>
        <fullName evidence="2">Uncharacterized protein</fullName>
    </submittedName>
</protein>
<evidence type="ECO:0000313" key="3">
    <source>
        <dbReference type="Proteomes" id="UP001187415"/>
    </source>
</evidence>
<reference evidence="2" key="1">
    <citation type="submission" date="2023-07" db="EMBL/GenBank/DDBJ databases">
        <title>Chromosome-level Genome Assembly of Striped Snakehead (Channa striata).</title>
        <authorList>
            <person name="Liu H."/>
        </authorList>
    </citation>
    <scope>NUCLEOTIDE SEQUENCE</scope>
    <source>
        <strain evidence="2">Gz</strain>
        <tissue evidence="2">Muscle</tissue>
    </source>
</reference>
<feature type="compositionally biased region" description="Basic and acidic residues" evidence="1">
    <location>
        <begin position="9"/>
        <end position="22"/>
    </location>
</feature>
<gene>
    <name evidence="2" type="ORF">Q5P01_017882</name>
</gene>
<organism evidence="2 3">
    <name type="scientific">Channa striata</name>
    <name type="common">Snakehead murrel</name>
    <name type="synonym">Ophicephalus striatus</name>
    <dbReference type="NCBI Taxonomy" id="64152"/>
    <lineage>
        <taxon>Eukaryota</taxon>
        <taxon>Metazoa</taxon>
        <taxon>Chordata</taxon>
        <taxon>Craniata</taxon>
        <taxon>Vertebrata</taxon>
        <taxon>Euteleostomi</taxon>
        <taxon>Actinopterygii</taxon>
        <taxon>Neopterygii</taxon>
        <taxon>Teleostei</taxon>
        <taxon>Neoteleostei</taxon>
        <taxon>Acanthomorphata</taxon>
        <taxon>Anabantaria</taxon>
        <taxon>Anabantiformes</taxon>
        <taxon>Channoidei</taxon>
        <taxon>Channidae</taxon>
        <taxon>Channa</taxon>
    </lineage>
</organism>
<accession>A0AA88M3N9</accession>
<proteinExistence type="predicted"/>
<name>A0AA88M3N9_CHASR</name>